<dbReference type="NCBIfam" id="NF003652">
    <property type="entry name" value="PRK05286.2-5"/>
    <property type="match status" value="1"/>
</dbReference>
<comment type="caution">
    <text evidence="13">The sequence shown here is derived from an EMBL/GenBank/DDBJ whole genome shotgun (WGS) entry which is preliminary data.</text>
</comment>
<keyword evidence="8 11" id="KW-0560">Oxidoreductase</keyword>
<dbReference type="NCBIfam" id="NF003646">
    <property type="entry name" value="PRK05286.1-4"/>
    <property type="match status" value="1"/>
</dbReference>
<feature type="binding site" evidence="11">
    <location>
        <begin position="109"/>
        <end position="113"/>
    </location>
    <ligand>
        <name>substrate</name>
    </ligand>
</feature>
<feature type="binding site" evidence="11">
    <location>
        <position position="243"/>
    </location>
    <ligand>
        <name>FMN</name>
        <dbReference type="ChEBI" id="CHEBI:58210"/>
    </ligand>
</feature>
<feature type="binding site" evidence="11">
    <location>
        <begin position="60"/>
        <end position="64"/>
    </location>
    <ligand>
        <name>FMN</name>
        <dbReference type="ChEBI" id="CHEBI:58210"/>
    </ligand>
</feature>
<comment type="similarity">
    <text evidence="4 11">Belongs to the dihydroorotate dehydrogenase family. Type 2 subfamily.</text>
</comment>
<dbReference type="InterPro" id="IPR005719">
    <property type="entry name" value="Dihydroorotate_DH_2"/>
</dbReference>
<evidence type="ECO:0000256" key="2">
    <source>
        <dbReference type="ARBA" id="ARBA00004370"/>
    </source>
</evidence>
<comment type="subunit">
    <text evidence="11">Monomer.</text>
</comment>
<evidence type="ECO:0000256" key="8">
    <source>
        <dbReference type="ARBA" id="ARBA00023002"/>
    </source>
</evidence>
<dbReference type="PROSITE" id="PS00911">
    <property type="entry name" value="DHODEHASE_1"/>
    <property type="match status" value="1"/>
</dbReference>
<reference evidence="14" key="1">
    <citation type="journal article" date="2019" name="Int. J. Syst. Evol. Microbiol.">
        <title>The Global Catalogue of Microorganisms (GCM) 10K type strain sequencing project: providing services to taxonomists for standard genome sequencing and annotation.</title>
        <authorList>
            <consortium name="The Broad Institute Genomics Platform"/>
            <consortium name="The Broad Institute Genome Sequencing Center for Infectious Disease"/>
            <person name="Wu L."/>
            <person name="Ma J."/>
        </authorList>
    </citation>
    <scope>NUCLEOTIDE SEQUENCE [LARGE SCALE GENOMIC DNA]</scope>
    <source>
        <strain evidence="14">KCTC 52141</strain>
    </source>
</reference>
<sequence length="344" mass="36775">MYTAVRNLLFRLNPEASHELSLECIGAGERLGITRLLSKVPDDPVEVMGLTFPNPIGLAAGLDKNGDYFNALGSLGFGFVEIGTITPLSQPGNPKPRLFRLTGNNAIINRMGFNNKGVEHLVNQVKTRRYDGVLGINIGKNAKTPVENALNDYRVCLRKVYAWADYITVNVSSPNTPGLRNLQFGESLTELLGGIKREQRKLAQEQERYVPIAVKIAPDMTESEIASVAETLLALEIDAVIATNTTIGREGVETDPQHTEAGGLSGAPVRDKSTAVIAALAKVLGGRIPIIGVGGIDSADAAVEKIAAGASLVQIYSGFIYKGPALIKECAEAVAAYRRNPPKS</sequence>
<feature type="binding site" evidence="11">
    <location>
        <position position="266"/>
    </location>
    <ligand>
        <name>FMN</name>
        <dbReference type="ChEBI" id="CHEBI:58210"/>
    </ligand>
</feature>
<dbReference type="EC" id="1.3.5.2" evidence="11"/>
<evidence type="ECO:0000313" key="14">
    <source>
        <dbReference type="Proteomes" id="UP001595548"/>
    </source>
</evidence>
<dbReference type="HAMAP" id="MF_00225">
    <property type="entry name" value="DHO_dh_type2"/>
    <property type="match status" value="1"/>
</dbReference>
<feature type="domain" description="Dihydroorotate dehydrogenase catalytic" evidence="12">
    <location>
        <begin position="45"/>
        <end position="333"/>
    </location>
</feature>
<feature type="binding site" evidence="11">
    <location>
        <position position="215"/>
    </location>
    <ligand>
        <name>FMN</name>
        <dbReference type="ChEBI" id="CHEBI:58210"/>
    </ligand>
</feature>
<dbReference type="PIRSF" id="PIRSF000164">
    <property type="entry name" value="DHO_oxidase"/>
    <property type="match status" value="1"/>
</dbReference>
<protein>
    <recommendedName>
        <fullName evidence="11">Dihydroorotate dehydrogenase (quinone)</fullName>
        <ecNumber evidence="11">1.3.5.2</ecNumber>
    </recommendedName>
    <alternativeName>
        <fullName evidence="11">DHOdehase</fullName>
        <shortName evidence="11">DHOD</shortName>
        <shortName evidence="11">DHODase</shortName>
    </alternativeName>
    <alternativeName>
        <fullName evidence="11">Dihydroorotate oxidase</fullName>
    </alternativeName>
</protein>
<evidence type="ECO:0000256" key="3">
    <source>
        <dbReference type="ARBA" id="ARBA00005161"/>
    </source>
</evidence>
<dbReference type="CDD" id="cd04738">
    <property type="entry name" value="DHOD_2_like"/>
    <property type="match status" value="1"/>
</dbReference>
<evidence type="ECO:0000256" key="6">
    <source>
        <dbReference type="ARBA" id="ARBA00022643"/>
    </source>
</evidence>
<evidence type="ECO:0000256" key="5">
    <source>
        <dbReference type="ARBA" id="ARBA00022630"/>
    </source>
</evidence>
<feature type="binding site" evidence="11">
    <location>
        <position position="295"/>
    </location>
    <ligand>
        <name>FMN</name>
        <dbReference type="ChEBI" id="CHEBI:58210"/>
    </ligand>
</feature>
<organism evidence="13 14">
    <name type="scientific">Gilvimarinus japonicus</name>
    <dbReference type="NCBI Taxonomy" id="1796469"/>
    <lineage>
        <taxon>Bacteria</taxon>
        <taxon>Pseudomonadati</taxon>
        <taxon>Pseudomonadota</taxon>
        <taxon>Gammaproteobacteria</taxon>
        <taxon>Cellvibrionales</taxon>
        <taxon>Cellvibrionaceae</taxon>
        <taxon>Gilvimarinus</taxon>
    </lineage>
</organism>
<accession>A0ABV7HUR4</accession>
<keyword evidence="11" id="KW-1003">Cell membrane</keyword>
<feature type="active site" description="Nucleophile" evidence="11">
    <location>
        <position position="173"/>
    </location>
</feature>
<dbReference type="InterPro" id="IPR005720">
    <property type="entry name" value="Dihydroorotate_DH_cat"/>
</dbReference>
<feature type="binding site" evidence="11">
    <location>
        <begin position="316"/>
        <end position="317"/>
    </location>
    <ligand>
        <name>FMN</name>
        <dbReference type="ChEBI" id="CHEBI:58210"/>
    </ligand>
</feature>
<dbReference type="Pfam" id="PF01180">
    <property type="entry name" value="DHO_dh"/>
    <property type="match status" value="1"/>
</dbReference>
<evidence type="ECO:0000256" key="10">
    <source>
        <dbReference type="ARBA" id="ARBA00048639"/>
    </source>
</evidence>
<keyword evidence="7 11" id="KW-0665">Pyrimidine biosynthesis</keyword>
<feature type="binding site" evidence="11">
    <location>
        <position position="170"/>
    </location>
    <ligand>
        <name>substrate</name>
    </ligand>
</feature>
<feature type="binding site" evidence="11">
    <location>
        <position position="175"/>
    </location>
    <ligand>
        <name>substrate</name>
    </ligand>
</feature>
<dbReference type="NCBIfam" id="NF003645">
    <property type="entry name" value="PRK05286.1-2"/>
    <property type="match status" value="1"/>
</dbReference>
<evidence type="ECO:0000313" key="13">
    <source>
        <dbReference type="EMBL" id="MFC3155081.1"/>
    </source>
</evidence>
<proteinExistence type="inferred from homology"/>
<dbReference type="NCBIfam" id="TIGR01036">
    <property type="entry name" value="pyrD_sub2"/>
    <property type="match status" value="1"/>
</dbReference>
<dbReference type="PANTHER" id="PTHR48109">
    <property type="entry name" value="DIHYDROOROTATE DEHYDROGENASE (QUINONE), MITOCHONDRIAL-RELATED"/>
    <property type="match status" value="1"/>
</dbReference>
<evidence type="ECO:0000256" key="4">
    <source>
        <dbReference type="ARBA" id="ARBA00005359"/>
    </source>
</evidence>
<comment type="subcellular location">
    <subcellularLocation>
        <location evidence="11">Cell membrane</location>
        <topology evidence="11">Peripheral membrane protein</topology>
    </subcellularLocation>
    <subcellularLocation>
        <location evidence="2">Membrane</location>
    </subcellularLocation>
</comment>
<dbReference type="GO" id="GO:0106430">
    <property type="term" value="F:dihydroorotate dehydrogenase (quinone) activity"/>
    <property type="evidence" value="ECO:0007669"/>
    <property type="project" value="UniProtKB-EC"/>
</dbReference>
<gene>
    <name evidence="11" type="primary">pyrD</name>
    <name evidence="13" type="ORF">ACFOEB_07700</name>
</gene>
<feature type="binding site" evidence="11">
    <location>
        <begin position="244"/>
        <end position="245"/>
    </location>
    <ligand>
        <name>substrate</name>
    </ligand>
</feature>
<dbReference type="PROSITE" id="PS00912">
    <property type="entry name" value="DHODEHASE_2"/>
    <property type="match status" value="1"/>
</dbReference>
<feature type="binding site" evidence="11">
    <location>
        <position position="64"/>
    </location>
    <ligand>
        <name>substrate</name>
    </ligand>
</feature>
<evidence type="ECO:0000256" key="7">
    <source>
        <dbReference type="ARBA" id="ARBA00022975"/>
    </source>
</evidence>
<dbReference type="EMBL" id="JBHRTL010000006">
    <property type="protein sequence ID" value="MFC3155081.1"/>
    <property type="molecule type" value="Genomic_DNA"/>
</dbReference>
<dbReference type="InterPro" id="IPR050074">
    <property type="entry name" value="DHO_dehydrogenase"/>
</dbReference>
<comment type="function">
    <text evidence="1 11">Catalyzes the conversion of dihydroorotate to orotate with quinone as electron acceptor.</text>
</comment>
<evidence type="ECO:0000256" key="9">
    <source>
        <dbReference type="ARBA" id="ARBA00023136"/>
    </source>
</evidence>
<evidence type="ECO:0000256" key="11">
    <source>
        <dbReference type="HAMAP-Rule" id="MF_00225"/>
    </source>
</evidence>
<keyword evidence="6 11" id="KW-0288">FMN</keyword>
<feature type="binding site" evidence="11">
    <location>
        <position position="137"/>
    </location>
    <ligand>
        <name>FMN</name>
        <dbReference type="ChEBI" id="CHEBI:58210"/>
    </ligand>
</feature>
<comment type="cofactor">
    <cofactor evidence="11">
        <name>FMN</name>
        <dbReference type="ChEBI" id="CHEBI:58210"/>
    </cofactor>
    <text evidence="11">Binds 1 FMN per subunit.</text>
</comment>
<feature type="binding site" evidence="11">
    <location>
        <position position="84"/>
    </location>
    <ligand>
        <name>FMN</name>
        <dbReference type="ChEBI" id="CHEBI:58210"/>
    </ligand>
</feature>
<keyword evidence="14" id="KW-1185">Reference proteome</keyword>
<dbReference type="InterPro" id="IPR013785">
    <property type="entry name" value="Aldolase_TIM"/>
</dbReference>
<dbReference type="SUPFAM" id="SSF51395">
    <property type="entry name" value="FMN-linked oxidoreductases"/>
    <property type="match status" value="1"/>
</dbReference>
<keyword evidence="5 11" id="KW-0285">Flavoprotein</keyword>
<dbReference type="NCBIfam" id="NF003644">
    <property type="entry name" value="PRK05286.1-1"/>
    <property type="match status" value="1"/>
</dbReference>
<dbReference type="InterPro" id="IPR001295">
    <property type="entry name" value="Dihydroorotate_DH_CS"/>
</dbReference>
<feature type="binding site" evidence="11">
    <location>
        <position position="170"/>
    </location>
    <ligand>
        <name>FMN</name>
        <dbReference type="ChEBI" id="CHEBI:58210"/>
    </ligand>
</feature>
<comment type="pathway">
    <text evidence="3 11">Pyrimidine metabolism; UMP biosynthesis via de novo pathway; orotate from (S)-dihydroorotate (quinone route): step 1/1.</text>
</comment>
<dbReference type="Proteomes" id="UP001595548">
    <property type="component" value="Unassembled WGS sequence"/>
</dbReference>
<dbReference type="PANTHER" id="PTHR48109:SF4">
    <property type="entry name" value="DIHYDROOROTATE DEHYDROGENASE (QUINONE), MITOCHONDRIAL"/>
    <property type="match status" value="1"/>
</dbReference>
<name>A0ABV7HUR4_9GAMM</name>
<dbReference type="RefSeq" id="WP_382415635.1">
    <property type="nucleotide sequence ID" value="NZ_AP031500.1"/>
</dbReference>
<dbReference type="InterPro" id="IPR012135">
    <property type="entry name" value="Dihydroorotate_DH_1_2"/>
</dbReference>
<evidence type="ECO:0000259" key="12">
    <source>
        <dbReference type="Pfam" id="PF01180"/>
    </source>
</evidence>
<comment type="catalytic activity">
    <reaction evidence="10 11">
        <text>(S)-dihydroorotate + a quinone = orotate + a quinol</text>
        <dbReference type="Rhea" id="RHEA:30187"/>
        <dbReference type="ChEBI" id="CHEBI:24646"/>
        <dbReference type="ChEBI" id="CHEBI:30839"/>
        <dbReference type="ChEBI" id="CHEBI:30864"/>
        <dbReference type="ChEBI" id="CHEBI:132124"/>
        <dbReference type="EC" id="1.3.5.2"/>
    </reaction>
</comment>
<dbReference type="Gene3D" id="3.20.20.70">
    <property type="entry name" value="Aldolase class I"/>
    <property type="match status" value="1"/>
</dbReference>
<evidence type="ECO:0000256" key="1">
    <source>
        <dbReference type="ARBA" id="ARBA00003125"/>
    </source>
</evidence>
<keyword evidence="9 11" id="KW-0472">Membrane</keyword>